<dbReference type="EMBL" id="BPLR01000446">
    <property type="protein sequence ID" value="GIY94882.1"/>
    <property type="molecule type" value="Genomic_DNA"/>
</dbReference>
<evidence type="ECO:0000313" key="1">
    <source>
        <dbReference type="EMBL" id="GIY94882.1"/>
    </source>
</evidence>
<evidence type="ECO:0000313" key="2">
    <source>
        <dbReference type="Proteomes" id="UP001054945"/>
    </source>
</evidence>
<name>A0AAV4XIA3_CAEEX</name>
<accession>A0AAV4XIA3</accession>
<comment type="caution">
    <text evidence="1">The sequence shown here is derived from an EMBL/GenBank/DDBJ whole genome shotgun (WGS) entry which is preliminary data.</text>
</comment>
<keyword evidence="2" id="KW-1185">Reference proteome</keyword>
<organism evidence="1 2">
    <name type="scientific">Caerostris extrusa</name>
    <name type="common">Bark spider</name>
    <name type="synonym">Caerostris bankana</name>
    <dbReference type="NCBI Taxonomy" id="172846"/>
    <lineage>
        <taxon>Eukaryota</taxon>
        <taxon>Metazoa</taxon>
        <taxon>Ecdysozoa</taxon>
        <taxon>Arthropoda</taxon>
        <taxon>Chelicerata</taxon>
        <taxon>Arachnida</taxon>
        <taxon>Araneae</taxon>
        <taxon>Araneomorphae</taxon>
        <taxon>Entelegynae</taxon>
        <taxon>Araneoidea</taxon>
        <taxon>Araneidae</taxon>
        <taxon>Caerostris</taxon>
    </lineage>
</organism>
<proteinExistence type="predicted"/>
<dbReference type="Proteomes" id="UP001054945">
    <property type="component" value="Unassembled WGS sequence"/>
</dbReference>
<reference evidence="1 2" key="1">
    <citation type="submission" date="2021-06" db="EMBL/GenBank/DDBJ databases">
        <title>Caerostris extrusa draft genome.</title>
        <authorList>
            <person name="Kono N."/>
            <person name="Arakawa K."/>
        </authorList>
    </citation>
    <scope>NUCLEOTIDE SEQUENCE [LARGE SCALE GENOMIC DNA]</scope>
</reference>
<protein>
    <submittedName>
        <fullName evidence="1">Uncharacterized protein</fullName>
    </submittedName>
</protein>
<gene>
    <name evidence="1" type="ORF">CEXT_612541</name>
</gene>
<sequence length="89" mass="9902">MRPIPLAETENFSTTKFLPCRATNPPCNRNQKNSTSWVTLISLFFSHNSLLPPHLSGMLSTFTSKTTMLTLDGAKGSSRTKKNPKCRLC</sequence>
<dbReference type="AlphaFoldDB" id="A0AAV4XIA3"/>